<dbReference type="SMART" id="SM00387">
    <property type="entry name" value="HATPase_c"/>
    <property type="match status" value="1"/>
</dbReference>
<accession>A0A5B8G275</accession>
<dbReference type="EMBL" id="CP040818">
    <property type="protein sequence ID" value="QDL93399.1"/>
    <property type="molecule type" value="Genomic_DNA"/>
</dbReference>
<feature type="transmembrane region" description="Helical" evidence="5">
    <location>
        <begin position="148"/>
        <end position="167"/>
    </location>
</feature>
<sequence>MSDTHLLPPDFSASPVIARVRRSALVLAAMAAVIALFTLLLGWIAGVQALVRLDPDFPAMVPETALCIMLGGLGVIWTIWRPRQLVVPQVCGGLILVLVAMALTQPIRTIAFRPLDSMSVATALASVLVATCLMLPREGDPSLARLHTTLQSLGLSVVMVPVLGYIFDAEALFANAVYTSMALHTALGFLALFLALLCERPAQGWVGVLLSPERGSEMVRRILPVIIFGPIIMCSLTLYATYHEFMTPNFRLAVLTFMMICATGVAALLFAHQTNLSERRAAAVEASLRRSELARAQTELAMSRSQKVEALGKLVGGVAHDFNNSLAVILGNLELLEEDDSAAARQRYISEAIAASNSAAHLTRQLLAYGRRSRLESLPNVLDDLITPTLEMFRRVNPANIEIVTDLDTDHAIVMLDSANFQQALLNLLINARDAMPAGGRITLSTRVETLAQESVAGFDQSEDLPPGTYVTVSVRDNGTGMDAATLNRADEPFFTTKGIHEGTGLGLSVVSGFCRQSEGGLRLRSAPGAGTTVSMAFPLAQYADPLPAVPRPRPSVTPGAGADILIVDDEIRVSRVMARQLQLDGHRVRIALNAEQALNVLSTEDAPDLVLSDLVMPGDMQGHALAETIRERWPQTRIVLMSGYESARRRREIFGLRDLVFLQKPVDRATLRATVLQALNGDEAG</sequence>
<evidence type="ECO:0000256" key="1">
    <source>
        <dbReference type="ARBA" id="ARBA00000085"/>
    </source>
</evidence>
<keyword evidence="5" id="KW-1133">Transmembrane helix</keyword>
<feature type="domain" description="Histidine kinase" evidence="6">
    <location>
        <begin position="317"/>
        <end position="542"/>
    </location>
</feature>
<keyword evidence="3 4" id="KW-0597">Phosphoprotein</keyword>
<dbReference type="Gene3D" id="3.40.50.2300">
    <property type="match status" value="1"/>
</dbReference>
<dbReference type="InterPro" id="IPR004358">
    <property type="entry name" value="Sig_transdc_His_kin-like_C"/>
</dbReference>
<dbReference type="CDD" id="cd00082">
    <property type="entry name" value="HisKA"/>
    <property type="match status" value="1"/>
</dbReference>
<evidence type="ECO:0000313" key="9">
    <source>
        <dbReference type="Proteomes" id="UP000305888"/>
    </source>
</evidence>
<feature type="transmembrane region" description="Helical" evidence="5">
    <location>
        <begin position="117"/>
        <end position="136"/>
    </location>
</feature>
<dbReference type="OrthoDB" id="9796100at2"/>
<dbReference type="AlphaFoldDB" id="A0A5B8G275"/>
<feature type="transmembrane region" description="Helical" evidence="5">
    <location>
        <begin position="173"/>
        <end position="197"/>
    </location>
</feature>
<protein>
    <recommendedName>
        <fullName evidence="2">histidine kinase</fullName>
        <ecNumber evidence="2">2.7.13.3</ecNumber>
    </recommendedName>
</protein>
<dbReference type="Gene3D" id="1.10.287.130">
    <property type="match status" value="1"/>
</dbReference>
<dbReference type="GO" id="GO:0000155">
    <property type="term" value="F:phosphorelay sensor kinase activity"/>
    <property type="evidence" value="ECO:0007669"/>
    <property type="project" value="InterPro"/>
</dbReference>
<feature type="domain" description="Response regulatory" evidence="7">
    <location>
        <begin position="564"/>
        <end position="680"/>
    </location>
</feature>
<reference evidence="8 9" key="1">
    <citation type="submission" date="2019-06" db="EMBL/GenBank/DDBJ databases">
        <title>Genome sequence of Rhodobacteraceae bacterium D4M1.</title>
        <authorList>
            <person name="Cao J."/>
        </authorList>
    </citation>
    <scope>NUCLEOTIDE SEQUENCE [LARGE SCALE GENOMIC DNA]</scope>
    <source>
        <strain evidence="8 9">D4M1</strain>
    </source>
</reference>
<keyword evidence="9" id="KW-1185">Reference proteome</keyword>
<evidence type="ECO:0000256" key="5">
    <source>
        <dbReference type="SAM" id="Phobius"/>
    </source>
</evidence>
<organism evidence="8 9">
    <name type="scientific">Paroceanicella profunda</name>
    <dbReference type="NCBI Taxonomy" id="2579971"/>
    <lineage>
        <taxon>Bacteria</taxon>
        <taxon>Pseudomonadati</taxon>
        <taxon>Pseudomonadota</taxon>
        <taxon>Alphaproteobacteria</taxon>
        <taxon>Rhodobacterales</taxon>
        <taxon>Paracoccaceae</taxon>
        <taxon>Paroceanicella</taxon>
    </lineage>
</organism>
<dbReference type="InterPro" id="IPR003594">
    <property type="entry name" value="HATPase_dom"/>
</dbReference>
<dbReference type="PROSITE" id="PS50109">
    <property type="entry name" value="HIS_KIN"/>
    <property type="match status" value="1"/>
</dbReference>
<gene>
    <name evidence="8" type="ORF">FDP22_17380</name>
</gene>
<feature type="transmembrane region" description="Helical" evidence="5">
    <location>
        <begin position="24"/>
        <end position="45"/>
    </location>
</feature>
<dbReference type="EC" id="2.7.13.3" evidence="2"/>
<feature type="transmembrane region" description="Helical" evidence="5">
    <location>
        <begin position="218"/>
        <end position="240"/>
    </location>
</feature>
<dbReference type="PRINTS" id="PR00344">
    <property type="entry name" value="BCTRLSENSOR"/>
</dbReference>
<dbReference type="Gene3D" id="3.30.565.10">
    <property type="entry name" value="Histidine kinase-like ATPase, C-terminal domain"/>
    <property type="match status" value="1"/>
</dbReference>
<keyword evidence="5" id="KW-0812">Transmembrane</keyword>
<dbReference type="InterPro" id="IPR003661">
    <property type="entry name" value="HisK_dim/P_dom"/>
</dbReference>
<feature type="modified residue" description="4-aspartylphosphate" evidence="4">
    <location>
        <position position="614"/>
    </location>
</feature>
<dbReference type="RefSeq" id="WP_138575965.1">
    <property type="nucleotide sequence ID" value="NZ_CP040818.1"/>
</dbReference>
<proteinExistence type="predicted"/>
<evidence type="ECO:0000256" key="2">
    <source>
        <dbReference type="ARBA" id="ARBA00012438"/>
    </source>
</evidence>
<dbReference type="InterPro" id="IPR005467">
    <property type="entry name" value="His_kinase_dom"/>
</dbReference>
<dbReference type="Pfam" id="PF02518">
    <property type="entry name" value="HATPase_c"/>
    <property type="match status" value="1"/>
</dbReference>
<dbReference type="PANTHER" id="PTHR43065">
    <property type="entry name" value="SENSOR HISTIDINE KINASE"/>
    <property type="match status" value="1"/>
</dbReference>
<evidence type="ECO:0000256" key="3">
    <source>
        <dbReference type="ARBA" id="ARBA00022553"/>
    </source>
</evidence>
<dbReference type="PROSITE" id="PS50110">
    <property type="entry name" value="RESPONSE_REGULATORY"/>
    <property type="match status" value="1"/>
</dbReference>
<dbReference type="InterPro" id="IPR001789">
    <property type="entry name" value="Sig_transdc_resp-reg_receiver"/>
</dbReference>
<feature type="transmembrane region" description="Helical" evidence="5">
    <location>
        <begin position="252"/>
        <end position="271"/>
    </location>
</feature>
<dbReference type="SUPFAM" id="SSF52172">
    <property type="entry name" value="CheY-like"/>
    <property type="match status" value="1"/>
</dbReference>
<dbReference type="InterPro" id="IPR036890">
    <property type="entry name" value="HATPase_C_sf"/>
</dbReference>
<dbReference type="KEGG" id="ppru:FDP22_17380"/>
<dbReference type="InterPro" id="IPR011006">
    <property type="entry name" value="CheY-like_superfamily"/>
</dbReference>
<name>A0A5B8G275_9RHOB</name>
<dbReference type="SUPFAM" id="SSF55874">
    <property type="entry name" value="ATPase domain of HSP90 chaperone/DNA topoisomerase II/histidine kinase"/>
    <property type="match status" value="1"/>
</dbReference>
<keyword evidence="5" id="KW-0472">Membrane</keyword>
<evidence type="ECO:0000259" key="7">
    <source>
        <dbReference type="PROSITE" id="PS50110"/>
    </source>
</evidence>
<dbReference type="Proteomes" id="UP000305888">
    <property type="component" value="Chromosome"/>
</dbReference>
<dbReference type="Pfam" id="PF00512">
    <property type="entry name" value="HisKA"/>
    <property type="match status" value="1"/>
</dbReference>
<dbReference type="SUPFAM" id="SSF47384">
    <property type="entry name" value="Homodimeric domain of signal transducing histidine kinase"/>
    <property type="match status" value="1"/>
</dbReference>
<evidence type="ECO:0000256" key="4">
    <source>
        <dbReference type="PROSITE-ProRule" id="PRU00169"/>
    </source>
</evidence>
<feature type="transmembrane region" description="Helical" evidence="5">
    <location>
        <begin position="86"/>
        <end position="105"/>
    </location>
</feature>
<comment type="catalytic activity">
    <reaction evidence="1">
        <text>ATP + protein L-histidine = ADP + protein N-phospho-L-histidine.</text>
        <dbReference type="EC" id="2.7.13.3"/>
    </reaction>
</comment>
<feature type="transmembrane region" description="Helical" evidence="5">
    <location>
        <begin position="57"/>
        <end position="79"/>
    </location>
</feature>
<evidence type="ECO:0000313" key="8">
    <source>
        <dbReference type="EMBL" id="QDL93399.1"/>
    </source>
</evidence>
<dbReference type="InterPro" id="IPR036097">
    <property type="entry name" value="HisK_dim/P_sf"/>
</dbReference>
<evidence type="ECO:0000259" key="6">
    <source>
        <dbReference type="PROSITE" id="PS50109"/>
    </source>
</evidence>
<dbReference type="SMART" id="SM00448">
    <property type="entry name" value="REC"/>
    <property type="match status" value="1"/>
</dbReference>
<dbReference type="Pfam" id="PF00072">
    <property type="entry name" value="Response_reg"/>
    <property type="match status" value="1"/>
</dbReference>
<dbReference type="SMART" id="SM00388">
    <property type="entry name" value="HisKA"/>
    <property type="match status" value="1"/>
</dbReference>
<dbReference type="PANTHER" id="PTHR43065:SF49">
    <property type="entry name" value="HISTIDINE KINASE"/>
    <property type="match status" value="1"/>
</dbReference>